<name>A0A0W8FTG5_9ZZZZ</name>
<reference evidence="1" key="1">
    <citation type="journal article" date="2015" name="Proc. Natl. Acad. Sci. U.S.A.">
        <title>Networks of energetic and metabolic interactions define dynamics in microbial communities.</title>
        <authorList>
            <person name="Embree M."/>
            <person name="Liu J.K."/>
            <person name="Al-Bassam M.M."/>
            <person name="Zengler K."/>
        </authorList>
    </citation>
    <scope>NUCLEOTIDE SEQUENCE</scope>
</reference>
<organism evidence="1">
    <name type="scientific">hydrocarbon metagenome</name>
    <dbReference type="NCBI Taxonomy" id="938273"/>
    <lineage>
        <taxon>unclassified sequences</taxon>
        <taxon>metagenomes</taxon>
        <taxon>ecological metagenomes</taxon>
    </lineage>
</organism>
<sequence length="39" mass="4198">MTKNNWLLKNAPGLRRASICGVYPGESRGCASALAVHVR</sequence>
<protein>
    <submittedName>
        <fullName evidence="1">Uncharacterized protein</fullName>
    </submittedName>
</protein>
<gene>
    <name evidence="1" type="ORF">ASZ90_005943</name>
</gene>
<dbReference type="AlphaFoldDB" id="A0A0W8FTG5"/>
<comment type="caution">
    <text evidence="1">The sequence shown here is derived from an EMBL/GenBank/DDBJ whole genome shotgun (WGS) entry which is preliminary data.</text>
</comment>
<accession>A0A0W8FTG5</accession>
<proteinExistence type="predicted"/>
<dbReference type="EMBL" id="LNQE01000856">
    <property type="protein sequence ID" value="KUG24224.1"/>
    <property type="molecule type" value="Genomic_DNA"/>
</dbReference>
<evidence type="ECO:0000313" key="1">
    <source>
        <dbReference type="EMBL" id="KUG24224.1"/>
    </source>
</evidence>